<dbReference type="RefSeq" id="WP_110318312.1">
    <property type="nucleotide sequence ID" value="NZ_QJJU01000017.1"/>
</dbReference>
<dbReference type="AlphaFoldDB" id="A0A318HGA0"/>
<dbReference type="EMBL" id="QJJU01000017">
    <property type="protein sequence ID" value="PXX05513.1"/>
    <property type="molecule type" value="Genomic_DNA"/>
</dbReference>
<keyword evidence="1" id="KW-0812">Transmembrane</keyword>
<evidence type="ECO:0008006" key="4">
    <source>
        <dbReference type="Google" id="ProtNLM"/>
    </source>
</evidence>
<reference evidence="2 3" key="2">
    <citation type="submission" date="2018-06" db="EMBL/GenBank/DDBJ databases">
        <title>Sequencing of bacterial isolates from soil warming experiment in Harvard Forest, Massachusetts, USA.</title>
        <authorList>
            <person name="Deangelis K.PhD."/>
        </authorList>
    </citation>
    <scope>NUCLEOTIDE SEQUENCE [LARGE SCALE GENOMIC DNA]</scope>
    <source>
        <strain evidence="2 3">GAS496</strain>
    </source>
</reference>
<feature type="transmembrane region" description="Helical" evidence="1">
    <location>
        <begin position="55"/>
        <end position="75"/>
    </location>
</feature>
<feature type="transmembrane region" description="Helical" evidence="1">
    <location>
        <begin position="231"/>
        <end position="249"/>
    </location>
</feature>
<feature type="transmembrane region" description="Helical" evidence="1">
    <location>
        <begin position="175"/>
        <end position="195"/>
    </location>
</feature>
<organism evidence="2 3">
    <name type="scientific">Mycolicibacterium moriokaense</name>
    <dbReference type="NCBI Taxonomy" id="39691"/>
    <lineage>
        <taxon>Bacteria</taxon>
        <taxon>Bacillati</taxon>
        <taxon>Actinomycetota</taxon>
        <taxon>Actinomycetes</taxon>
        <taxon>Mycobacteriales</taxon>
        <taxon>Mycobacteriaceae</taxon>
        <taxon>Mycolicibacterium</taxon>
    </lineage>
</organism>
<reference evidence="3" key="1">
    <citation type="submission" date="2018-05" db="EMBL/GenBank/DDBJ databases">
        <authorList>
            <person name="Deangelis K."/>
            <person name="Huntemann M."/>
            <person name="Clum A."/>
            <person name="Pillay M."/>
            <person name="Palaniappan K."/>
            <person name="Varghese N."/>
            <person name="Mikhailova N."/>
            <person name="Stamatis D."/>
            <person name="Reddy T."/>
            <person name="Daum C."/>
            <person name="Shapiro N."/>
            <person name="Ivanova N."/>
            <person name="Kyrpides N."/>
            <person name="Woyke T."/>
        </authorList>
    </citation>
    <scope>NUCLEOTIDE SEQUENCE [LARGE SCALE GENOMIC DNA]</scope>
    <source>
        <strain evidence="3">GAS496</strain>
    </source>
</reference>
<feature type="transmembrane region" description="Helical" evidence="1">
    <location>
        <begin position="21"/>
        <end position="43"/>
    </location>
</feature>
<comment type="caution">
    <text evidence="2">The sequence shown here is derived from an EMBL/GenBank/DDBJ whole genome shotgun (WGS) entry which is preliminary data.</text>
</comment>
<keyword evidence="1" id="KW-1133">Transmembrane helix</keyword>
<gene>
    <name evidence="2" type="ORF">C8E89_11721</name>
</gene>
<evidence type="ECO:0000313" key="3">
    <source>
        <dbReference type="Proteomes" id="UP000247781"/>
    </source>
</evidence>
<keyword evidence="3" id="KW-1185">Reference proteome</keyword>
<evidence type="ECO:0000313" key="2">
    <source>
        <dbReference type="EMBL" id="PXX05513.1"/>
    </source>
</evidence>
<feature type="transmembrane region" description="Helical" evidence="1">
    <location>
        <begin position="146"/>
        <end position="168"/>
    </location>
</feature>
<dbReference type="Proteomes" id="UP000247781">
    <property type="component" value="Unassembled WGS sequence"/>
</dbReference>
<evidence type="ECO:0000256" key="1">
    <source>
        <dbReference type="SAM" id="Phobius"/>
    </source>
</evidence>
<protein>
    <recommendedName>
        <fullName evidence="4">ABC transporter permease</fullName>
    </recommendedName>
</protein>
<proteinExistence type="predicted"/>
<name>A0A318HGA0_9MYCO</name>
<keyword evidence="1" id="KW-0472">Membrane</keyword>
<accession>A0A318HGA0</accession>
<feature type="transmembrane region" description="Helical" evidence="1">
    <location>
        <begin position="96"/>
        <end position="126"/>
    </location>
</feature>
<sequence>MTAVALLDAERIKLSTTRSPVWTAVGVAGLSLGLAAIQGSAAYGAGSLPAEKPALGVAVFGVPVLMVLAAMTATGEYRSGMIRTTFMATPNRSMVLVAKAVVASVFSGAYTALMVIGAVLAARVAAPPLVGAESQLSLAAAETWRAVGAIALYAVLTAVLGVGVGALLRHSAGVVAVLLMWPLVAEPILGNLPNIGSEVGPYLPFVNAFLYTRVQWLYPVYDMPWGELGSLMYFATVVAVVFAAAIVVVNRRDA</sequence>
<dbReference type="OrthoDB" id="4336046at2"/>